<dbReference type="Proteomes" id="UP001501725">
    <property type="component" value="Unassembled WGS sequence"/>
</dbReference>
<evidence type="ECO:0000259" key="2">
    <source>
        <dbReference type="PROSITE" id="PS50234"/>
    </source>
</evidence>
<dbReference type="EMBL" id="BAABGY010000016">
    <property type="protein sequence ID" value="GAA4341794.1"/>
    <property type="molecule type" value="Genomic_DNA"/>
</dbReference>
<keyword evidence="1" id="KW-0732">Signal</keyword>
<sequence length="757" mass="82747">MHLCYRLLPALLLLILHVRVNAQTSVEVELSLSDPRQQPLRGAEVQLTELGSRASLKGRTGNDGTVKLNITSAGAWEISVNGTPMKREPIRVALNETSIVQQAFTVNPELDARIRRQSFVRLGFRAGDATAPPDPPAEGYNLLTIKVAGSDRRPAAGKTVRLVDLKGQRIYTAQSDAQGNARFHVPGRTPYDIDVEEQLNAGFVQMDDKVNMTIFQSVMYDAYDIVETRRNDTVTQALPANLTQRASRARYQVQVHKGGRPWSSGTVYLDEIGSTTVYTARTDAAGAATFVLPFGKRYMIQFPYQRDVDVINLADVRQRGSGSRTLYYEPDPALEFPERYIPPPGRLVLTDFPYYHRLPYPPPADGGTPGITLRTGRGAGPEALLEIGLATGIPAGRRRAPVNMSFVLDVSGSMAGDERLESLKRGLLQLLQLLRETDVLSIVLFADGPQLLLPAQRLGRDRERISALVQAIEPQGGTDMREALDRGYREALRYHDPSGANTVVLLTDGYDSNPVDTLLAVQARYRGRVACRAIGVGKDYNYDLLKKLATEDGDLLQQAHEGKELETLFGTRLLARELPLARGVRITVRHGDELLLQSAYGIRDVQRGAGQFSGTLGALFPEQQVPLLAAFVPKGAVPANDSYPVTVELAYTDPATGKPARVTQQTELRFAAAGTDAAAAEQKKMYAVAFANSALLRMATAFEKGKTAEAQQAVEAGLGGLQHLYGTPADADIKALVAQLSLYRRALKNVVNKQRLK</sequence>
<gene>
    <name evidence="3" type="ORF">GCM10023184_40500</name>
</gene>
<dbReference type="SMART" id="SM00327">
    <property type="entry name" value="VWA"/>
    <property type="match status" value="1"/>
</dbReference>
<feature type="signal peptide" evidence="1">
    <location>
        <begin position="1"/>
        <end position="22"/>
    </location>
</feature>
<accession>A0ABP8HNP9</accession>
<feature type="domain" description="VWFA" evidence="2">
    <location>
        <begin position="403"/>
        <end position="578"/>
    </location>
</feature>
<protein>
    <recommendedName>
        <fullName evidence="2">VWFA domain-containing protein</fullName>
    </recommendedName>
</protein>
<keyword evidence="4" id="KW-1185">Reference proteome</keyword>
<evidence type="ECO:0000313" key="3">
    <source>
        <dbReference type="EMBL" id="GAA4341794.1"/>
    </source>
</evidence>
<dbReference type="SUPFAM" id="SSF53300">
    <property type="entry name" value="vWA-like"/>
    <property type="match status" value="1"/>
</dbReference>
<feature type="chain" id="PRO_5046022026" description="VWFA domain-containing protein" evidence="1">
    <location>
        <begin position="23"/>
        <end position="757"/>
    </location>
</feature>
<organism evidence="3 4">
    <name type="scientific">Flaviaesturariibacter amylovorans</name>
    <dbReference type="NCBI Taxonomy" id="1084520"/>
    <lineage>
        <taxon>Bacteria</taxon>
        <taxon>Pseudomonadati</taxon>
        <taxon>Bacteroidota</taxon>
        <taxon>Chitinophagia</taxon>
        <taxon>Chitinophagales</taxon>
        <taxon>Chitinophagaceae</taxon>
        <taxon>Flaviaestuariibacter</taxon>
    </lineage>
</organism>
<name>A0ABP8HNP9_9BACT</name>
<dbReference type="InterPro" id="IPR002035">
    <property type="entry name" value="VWF_A"/>
</dbReference>
<dbReference type="RefSeq" id="WP_345257738.1">
    <property type="nucleotide sequence ID" value="NZ_BAABGY010000016.1"/>
</dbReference>
<reference evidence="4" key="1">
    <citation type="journal article" date="2019" name="Int. J. Syst. Evol. Microbiol.">
        <title>The Global Catalogue of Microorganisms (GCM) 10K type strain sequencing project: providing services to taxonomists for standard genome sequencing and annotation.</title>
        <authorList>
            <consortium name="The Broad Institute Genomics Platform"/>
            <consortium name="The Broad Institute Genome Sequencing Center for Infectious Disease"/>
            <person name="Wu L."/>
            <person name="Ma J."/>
        </authorList>
    </citation>
    <scope>NUCLEOTIDE SEQUENCE [LARGE SCALE GENOMIC DNA]</scope>
    <source>
        <strain evidence="4">JCM 17919</strain>
    </source>
</reference>
<dbReference type="InterPro" id="IPR036465">
    <property type="entry name" value="vWFA_dom_sf"/>
</dbReference>
<evidence type="ECO:0000313" key="4">
    <source>
        <dbReference type="Proteomes" id="UP001501725"/>
    </source>
</evidence>
<dbReference type="Gene3D" id="3.40.50.410">
    <property type="entry name" value="von Willebrand factor, type A domain"/>
    <property type="match status" value="1"/>
</dbReference>
<proteinExistence type="predicted"/>
<dbReference type="PROSITE" id="PS50234">
    <property type="entry name" value="VWFA"/>
    <property type="match status" value="1"/>
</dbReference>
<dbReference type="PANTHER" id="PTHR10579">
    <property type="entry name" value="CALCIUM-ACTIVATED CHLORIDE CHANNEL REGULATOR"/>
    <property type="match status" value="1"/>
</dbReference>
<dbReference type="Pfam" id="PF00092">
    <property type="entry name" value="VWA"/>
    <property type="match status" value="1"/>
</dbReference>
<comment type="caution">
    <text evidence="3">The sequence shown here is derived from an EMBL/GenBank/DDBJ whole genome shotgun (WGS) entry which is preliminary data.</text>
</comment>
<evidence type="ECO:0000256" key="1">
    <source>
        <dbReference type="SAM" id="SignalP"/>
    </source>
</evidence>
<dbReference type="InterPro" id="IPR051266">
    <property type="entry name" value="CLCR"/>
</dbReference>
<dbReference type="PANTHER" id="PTHR10579:SF43">
    <property type="entry name" value="ZINC FINGER (C3HC4-TYPE RING FINGER) FAMILY PROTEIN"/>
    <property type="match status" value="1"/>
</dbReference>